<accession>A0A9X7Z6C3</accession>
<keyword evidence="7" id="KW-0689">Ribosomal protein</keyword>
<reference evidence="7 8" key="1">
    <citation type="submission" date="2021-02" db="EMBL/GenBank/DDBJ databases">
        <title>Alicyclobacillus curvatus sp. nov. and Alicyclobacillus mengziensis sp. nov., two acidophilic bacteria isolated from acid mine drainage.</title>
        <authorList>
            <person name="Huang Y."/>
        </authorList>
    </citation>
    <scope>NUCLEOTIDE SEQUENCE [LARGE SCALE GENOMIC DNA]</scope>
    <source>
        <strain evidence="7 8">S30H14</strain>
    </source>
</reference>
<evidence type="ECO:0000256" key="1">
    <source>
        <dbReference type="ARBA" id="ARBA00009741"/>
    </source>
</evidence>
<organism evidence="7 8">
    <name type="scientific">Alicyclobacillus mengziensis</name>
    <dbReference type="NCBI Taxonomy" id="2931921"/>
    <lineage>
        <taxon>Bacteria</taxon>
        <taxon>Bacillati</taxon>
        <taxon>Bacillota</taxon>
        <taxon>Bacilli</taxon>
        <taxon>Bacillales</taxon>
        <taxon>Alicyclobacillaceae</taxon>
        <taxon>Alicyclobacillus</taxon>
    </lineage>
</organism>
<feature type="binding site" evidence="6">
    <location>
        <position position="165"/>
    </location>
    <ligand>
        <name>S-adenosyl-L-methionine</name>
        <dbReference type="ChEBI" id="CHEBI:59789"/>
    </ligand>
</feature>
<evidence type="ECO:0000256" key="5">
    <source>
        <dbReference type="ARBA" id="ARBA00022691"/>
    </source>
</evidence>
<dbReference type="InterPro" id="IPR029063">
    <property type="entry name" value="SAM-dependent_MTases_sf"/>
</dbReference>
<comment type="similarity">
    <text evidence="1 6">Belongs to the methyltransferase superfamily. PrmA family.</text>
</comment>
<dbReference type="InterPro" id="IPR050078">
    <property type="entry name" value="Ribosomal_L11_MeTrfase_PrmA"/>
</dbReference>
<evidence type="ECO:0000313" key="7">
    <source>
        <dbReference type="EMBL" id="QSO46115.1"/>
    </source>
</evidence>
<dbReference type="InterPro" id="IPR004498">
    <property type="entry name" value="Ribosomal_PrmA_MeTrfase"/>
</dbReference>
<dbReference type="GO" id="GO:0032259">
    <property type="term" value="P:methylation"/>
    <property type="evidence" value="ECO:0007669"/>
    <property type="project" value="UniProtKB-KW"/>
</dbReference>
<dbReference type="CDD" id="cd02440">
    <property type="entry name" value="AdoMet_MTases"/>
    <property type="match status" value="1"/>
</dbReference>
<evidence type="ECO:0000256" key="4">
    <source>
        <dbReference type="ARBA" id="ARBA00022679"/>
    </source>
</evidence>
<dbReference type="EMBL" id="CP071182">
    <property type="protein sequence ID" value="QSO46115.1"/>
    <property type="molecule type" value="Genomic_DNA"/>
</dbReference>
<keyword evidence="4 6" id="KW-0808">Transferase</keyword>
<dbReference type="PANTHER" id="PTHR43648:SF1">
    <property type="entry name" value="ELECTRON TRANSFER FLAVOPROTEIN BETA SUBUNIT LYSINE METHYLTRANSFERASE"/>
    <property type="match status" value="1"/>
</dbReference>
<evidence type="ECO:0000256" key="3">
    <source>
        <dbReference type="ARBA" id="ARBA00022603"/>
    </source>
</evidence>
<protein>
    <recommendedName>
        <fullName evidence="6">Ribosomal protein L11 methyltransferase</fullName>
        <shortName evidence="6">L11 Mtase</shortName>
        <ecNumber evidence="6">2.1.1.-</ecNumber>
    </recommendedName>
</protein>
<evidence type="ECO:0000256" key="2">
    <source>
        <dbReference type="ARBA" id="ARBA00022490"/>
    </source>
</evidence>
<gene>
    <name evidence="6" type="primary">prmA</name>
    <name evidence="7" type="ORF">JZ786_16525</name>
</gene>
<dbReference type="Gene3D" id="3.40.50.150">
    <property type="entry name" value="Vaccinia Virus protein VP39"/>
    <property type="match status" value="1"/>
</dbReference>
<keyword evidence="5 6" id="KW-0949">S-adenosyl-L-methionine</keyword>
<dbReference type="Proteomes" id="UP000663505">
    <property type="component" value="Chromosome"/>
</dbReference>
<keyword evidence="8" id="KW-1185">Reference proteome</keyword>
<sequence>MKWLEVSCRVPQEASEALCAVILDWPEVQGLAVEGAIDETPPHPEYGEWLDDSLLQTDNVVVRFYLPEPATEDDAVSRTKAALALVKRSGLDIKNAFEEISCLVLDEDSWASAWKENYHPIPVGNRLIIIPEWEFGDLTAAELHSRIPIILEPGMAFGTGTHQTTQLCLETLEEVVTEGDRVLDVGCGTAILSIAAAKLGAREVLAMDIDPVAVSAARENVAKNAMSQRVTVMNGNLLEPRETDLTPVVTETGIVTPLKDAYFSPEDLEQLPAWDVVVANILRDIIILHLPVIRRSLTPHGKLLVSGFVDEQVEKVAGAMKKNGFRITDRRDKDDWVVLVAELAS</sequence>
<feature type="binding site" evidence="6">
    <location>
        <position position="208"/>
    </location>
    <ligand>
        <name>S-adenosyl-L-methionine</name>
        <dbReference type="ChEBI" id="CHEBI:59789"/>
    </ligand>
</feature>
<dbReference type="Pfam" id="PF06325">
    <property type="entry name" value="PrmA"/>
    <property type="match status" value="1"/>
</dbReference>
<evidence type="ECO:0000313" key="8">
    <source>
        <dbReference type="Proteomes" id="UP000663505"/>
    </source>
</evidence>
<dbReference type="GO" id="GO:0008276">
    <property type="term" value="F:protein methyltransferase activity"/>
    <property type="evidence" value="ECO:0007669"/>
    <property type="project" value="UniProtKB-UniRule"/>
</dbReference>
<dbReference type="GO" id="GO:0005840">
    <property type="term" value="C:ribosome"/>
    <property type="evidence" value="ECO:0007669"/>
    <property type="project" value="UniProtKB-KW"/>
</dbReference>
<keyword evidence="2 6" id="KW-0963">Cytoplasm</keyword>
<dbReference type="RefSeq" id="WP_206655485.1">
    <property type="nucleotide sequence ID" value="NZ_CP071182.1"/>
</dbReference>
<keyword evidence="3 6" id="KW-0489">Methyltransferase</keyword>
<dbReference type="PANTHER" id="PTHR43648">
    <property type="entry name" value="ELECTRON TRANSFER FLAVOPROTEIN BETA SUBUNIT LYSINE METHYLTRANSFERASE"/>
    <property type="match status" value="1"/>
</dbReference>
<evidence type="ECO:0000256" key="6">
    <source>
        <dbReference type="HAMAP-Rule" id="MF_00735"/>
    </source>
</evidence>
<comment type="catalytic activity">
    <reaction evidence="6">
        <text>L-lysyl-[protein] + 3 S-adenosyl-L-methionine = N(6),N(6),N(6)-trimethyl-L-lysyl-[protein] + 3 S-adenosyl-L-homocysteine + 3 H(+)</text>
        <dbReference type="Rhea" id="RHEA:54192"/>
        <dbReference type="Rhea" id="RHEA-COMP:9752"/>
        <dbReference type="Rhea" id="RHEA-COMP:13826"/>
        <dbReference type="ChEBI" id="CHEBI:15378"/>
        <dbReference type="ChEBI" id="CHEBI:29969"/>
        <dbReference type="ChEBI" id="CHEBI:57856"/>
        <dbReference type="ChEBI" id="CHEBI:59789"/>
        <dbReference type="ChEBI" id="CHEBI:61961"/>
    </reaction>
</comment>
<dbReference type="GO" id="GO:0005737">
    <property type="term" value="C:cytoplasm"/>
    <property type="evidence" value="ECO:0007669"/>
    <property type="project" value="UniProtKB-SubCell"/>
</dbReference>
<dbReference type="SUPFAM" id="SSF53335">
    <property type="entry name" value="S-adenosyl-L-methionine-dependent methyltransferases"/>
    <property type="match status" value="1"/>
</dbReference>
<dbReference type="HAMAP" id="MF_00735">
    <property type="entry name" value="Methyltr_PrmA"/>
    <property type="match status" value="1"/>
</dbReference>
<dbReference type="PIRSF" id="PIRSF000401">
    <property type="entry name" value="RPL11_MTase"/>
    <property type="match status" value="1"/>
</dbReference>
<keyword evidence="7" id="KW-0687">Ribonucleoprotein</keyword>
<dbReference type="KEGG" id="afx:JZ786_16525"/>
<name>A0A9X7Z6C3_9BACL</name>
<comment type="function">
    <text evidence="6">Methylates ribosomal protein L11.</text>
</comment>
<feature type="binding site" evidence="6">
    <location>
        <position position="280"/>
    </location>
    <ligand>
        <name>S-adenosyl-L-methionine</name>
        <dbReference type="ChEBI" id="CHEBI:59789"/>
    </ligand>
</feature>
<dbReference type="EC" id="2.1.1.-" evidence="6"/>
<dbReference type="AlphaFoldDB" id="A0A9X7Z6C3"/>
<proteinExistence type="inferred from homology"/>
<feature type="binding site" evidence="6">
    <location>
        <position position="186"/>
    </location>
    <ligand>
        <name>S-adenosyl-L-methionine</name>
        <dbReference type="ChEBI" id="CHEBI:59789"/>
    </ligand>
</feature>
<comment type="subcellular location">
    <subcellularLocation>
        <location evidence="6">Cytoplasm</location>
    </subcellularLocation>
</comment>